<evidence type="ECO:0000313" key="1">
    <source>
        <dbReference type="EMBL" id="EJF35274.1"/>
    </source>
</evidence>
<protein>
    <submittedName>
        <fullName evidence="1">Uncharacterized protein</fullName>
    </submittedName>
</protein>
<comment type="caution">
    <text evidence="1">The sequence shown here is derived from an EMBL/GenBank/DDBJ whole genome shotgun (WGS) entry which is preliminary data.</text>
</comment>
<dbReference type="AlphaFoldDB" id="J0MM32"/>
<sequence length="82" mass="8495">MSPPPRPGVRVQLDDAGLRALTTPAIEAAVEDIALAAGKGFVGDVVQGRSRPHGVVRAATLSAKIRNARGNTLLKAMGVARR</sequence>
<dbReference type="EMBL" id="AKFS01000302">
    <property type="protein sequence ID" value="EJF35274.1"/>
    <property type="molecule type" value="Genomic_DNA"/>
</dbReference>
<dbReference type="RefSeq" id="WP_005872775.1">
    <property type="nucleotide sequence ID" value="NZ_AKFS01000302.1"/>
</dbReference>
<organism evidence="1 2">
    <name type="scientific">Schaalia georgiae F0490</name>
    <dbReference type="NCBI Taxonomy" id="1125717"/>
    <lineage>
        <taxon>Bacteria</taxon>
        <taxon>Bacillati</taxon>
        <taxon>Actinomycetota</taxon>
        <taxon>Actinomycetes</taxon>
        <taxon>Actinomycetales</taxon>
        <taxon>Actinomycetaceae</taxon>
        <taxon>Schaalia</taxon>
    </lineage>
</organism>
<evidence type="ECO:0000313" key="2">
    <source>
        <dbReference type="Proteomes" id="UP000004578"/>
    </source>
</evidence>
<proteinExistence type="predicted"/>
<dbReference type="Proteomes" id="UP000004578">
    <property type="component" value="Unassembled WGS sequence"/>
</dbReference>
<keyword evidence="2" id="KW-1185">Reference proteome</keyword>
<accession>J0MM32</accession>
<reference evidence="1 2" key="1">
    <citation type="submission" date="2012-05" db="EMBL/GenBank/DDBJ databases">
        <authorList>
            <person name="Harkins D.M."/>
            <person name="Madupu R."/>
            <person name="Durkin A.S."/>
            <person name="Torralba M."/>
            <person name="Methe B."/>
            <person name="Sutton G.G."/>
            <person name="Nelson K.E."/>
        </authorList>
    </citation>
    <scope>NUCLEOTIDE SEQUENCE [LARGE SCALE GENOMIC DNA]</scope>
    <source>
        <strain evidence="1 2">F0490</strain>
    </source>
</reference>
<gene>
    <name evidence="1" type="ORF">HMPREF1317_0127</name>
</gene>
<name>J0MM32_9ACTO</name>
<dbReference type="PATRIC" id="fig|1125717.3.peg.2006"/>